<keyword evidence="4 7" id="KW-0812">Transmembrane</keyword>
<dbReference type="RefSeq" id="WP_100296113.1">
    <property type="nucleotide sequence ID" value="NZ_PHGZ01000006.1"/>
</dbReference>
<keyword evidence="3" id="KW-0997">Cell inner membrane</keyword>
<feature type="domain" description="Peptidase S54 rhomboid" evidence="8">
    <location>
        <begin position="145"/>
        <end position="281"/>
    </location>
</feature>
<evidence type="ECO:0000313" key="10">
    <source>
        <dbReference type="EMBL" id="PJG83692.1"/>
    </source>
</evidence>
<evidence type="ECO:0000259" key="8">
    <source>
        <dbReference type="Pfam" id="PF01694"/>
    </source>
</evidence>
<dbReference type="InterPro" id="IPR022732">
    <property type="entry name" value="Peptidase_S54_GlpG_N"/>
</dbReference>
<dbReference type="GO" id="GO:0016020">
    <property type="term" value="C:membrane"/>
    <property type="evidence" value="ECO:0007669"/>
    <property type="project" value="UniProtKB-SubCell"/>
</dbReference>
<accession>A0A2M8RXT6</accession>
<keyword evidence="5 7" id="KW-1133">Transmembrane helix</keyword>
<evidence type="ECO:0000256" key="3">
    <source>
        <dbReference type="ARBA" id="ARBA00022519"/>
    </source>
</evidence>
<dbReference type="SUPFAM" id="SSF144091">
    <property type="entry name" value="Rhomboid-like"/>
    <property type="match status" value="1"/>
</dbReference>
<evidence type="ECO:0000256" key="7">
    <source>
        <dbReference type="SAM" id="Phobius"/>
    </source>
</evidence>
<feature type="transmembrane region" description="Helical" evidence="7">
    <location>
        <begin position="147"/>
        <end position="174"/>
    </location>
</feature>
<evidence type="ECO:0000256" key="4">
    <source>
        <dbReference type="ARBA" id="ARBA00022692"/>
    </source>
</evidence>
<dbReference type="InterPro" id="IPR035952">
    <property type="entry name" value="Rhomboid-like_sf"/>
</dbReference>
<keyword evidence="6 7" id="KW-0472">Membrane</keyword>
<feature type="transmembrane region" description="Helical" evidence="7">
    <location>
        <begin position="186"/>
        <end position="204"/>
    </location>
</feature>
<keyword evidence="2" id="KW-1003">Cell membrane</keyword>
<proteinExistence type="predicted"/>
<evidence type="ECO:0000256" key="6">
    <source>
        <dbReference type="ARBA" id="ARBA00023136"/>
    </source>
</evidence>
<comment type="caution">
    <text evidence="10">The sequence shown here is derived from an EMBL/GenBank/DDBJ whole genome shotgun (WGS) entry which is preliminary data.</text>
</comment>
<dbReference type="PANTHER" id="PTHR43066:SF26">
    <property type="entry name" value="RHOMBOID PROTEASE GLPG"/>
    <property type="match status" value="1"/>
</dbReference>
<dbReference type="Gene3D" id="1.20.1540.10">
    <property type="entry name" value="Rhomboid-like"/>
    <property type="match status" value="1"/>
</dbReference>
<dbReference type="Pfam" id="PF12122">
    <property type="entry name" value="Rhomboid_N"/>
    <property type="match status" value="1"/>
</dbReference>
<name>A0A2M8RXT6_9PAST</name>
<reference evidence="10 11" key="1">
    <citation type="submission" date="2017-11" db="EMBL/GenBank/DDBJ databases">
        <title>Reclassification of Bisgaard taxon 5 as Caviibacterium pharyngocola gen. nov., sp. nov.</title>
        <authorList>
            <person name="Christensen H."/>
        </authorList>
    </citation>
    <scope>NUCLEOTIDE SEQUENCE [LARGE SCALE GENOMIC DNA]</scope>
    <source>
        <strain evidence="10 11">7_3</strain>
    </source>
</reference>
<feature type="transmembrane region" description="Helical" evidence="7">
    <location>
        <begin position="241"/>
        <end position="260"/>
    </location>
</feature>
<dbReference type="OrthoDB" id="9778341at2"/>
<protein>
    <submittedName>
        <fullName evidence="10">GlpG protein</fullName>
    </submittedName>
</protein>
<feature type="domain" description="Peptidase S54 GlpG peptidase N-terminal" evidence="9">
    <location>
        <begin position="7"/>
        <end position="84"/>
    </location>
</feature>
<feature type="transmembrane region" description="Helical" evidence="7">
    <location>
        <begin position="210"/>
        <end position="229"/>
    </location>
</feature>
<organism evidence="10 11">
    <name type="scientific">Caviibacterium pharyngocola</name>
    <dbReference type="NCBI Taxonomy" id="28159"/>
    <lineage>
        <taxon>Bacteria</taxon>
        <taxon>Pseudomonadati</taxon>
        <taxon>Pseudomonadota</taxon>
        <taxon>Gammaproteobacteria</taxon>
        <taxon>Pasteurellales</taxon>
        <taxon>Pasteurellaceae</taxon>
        <taxon>Caviibacterium</taxon>
    </lineage>
</organism>
<gene>
    <name evidence="10" type="ORF">CVP04_03430</name>
</gene>
<keyword evidence="11" id="KW-1185">Reference proteome</keyword>
<comment type="subcellular location">
    <subcellularLocation>
        <location evidence="1">Membrane</location>
        <topology evidence="1">Multi-pass membrane protein</topology>
    </subcellularLocation>
</comment>
<evidence type="ECO:0000256" key="5">
    <source>
        <dbReference type="ARBA" id="ARBA00022989"/>
    </source>
</evidence>
<dbReference type="GO" id="GO:0004252">
    <property type="term" value="F:serine-type endopeptidase activity"/>
    <property type="evidence" value="ECO:0007669"/>
    <property type="project" value="InterPro"/>
</dbReference>
<dbReference type="Pfam" id="PF01694">
    <property type="entry name" value="Rhomboid"/>
    <property type="match status" value="1"/>
</dbReference>
<evidence type="ECO:0000256" key="2">
    <source>
        <dbReference type="ARBA" id="ARBA00022475"/>
    </source>
</evidence>
<dbReference type="EMBL" id="PHGZ01000006">
    <property type="protein sequence ID" value="PJG83692.1"/>
    <property type="molecule type" value="Genomic_DNA"/>
</dbReference>
<dbReference type="PANTHER" id="PTHR43066">
    <property type="entry name" value="RHOMBOID-RELATED PROTEIN"/>
    <property type="match status" value="1"/>
</dbReference>
<evidence type="ECO:0000313" key="11">
    <source>
        <dbReference type="Proteomes" id="UP000230282"/>
    </source>
</evidence>
<evidence type="ECO:0000259" key="9">
    <source>
        <dbReference type="Pfam" id="PF12122"/>
    </source>
</evidence>
<dbReference type="InterPro" id="IPR022764">
    <property type="entry name" value="Peptidase_S54_rhomboid_dom"/>
</dbReference>
<evidence type="ECO:0000256" key="1">
    <source>
        <dbReference type="ARBA" id="ARBA00004141"/>
    </source>
</evidence>
<feature type="transmembrane region" description="Helical" evidence="7">
    <location>
        <begin position="108"/>
        <end position="127"/>
    </location>
</feature>
<sequence>MAYLFGSEIPLLALRFRDYIRGKYRIELEIKSIRDQAGNTLTTAFLPENCAYQAEITAEKDRFLTEPFHSRYEQASWQNGDLTPRNQAPDTVFAVKQWLSAITNQGKFTLFLTALCVTIYAFQLVGAEDSIIQIMHFPVDNEQAWQLWRYFSHTLVHLSPWHLAFNLLWWWIFADAIERYCGVKKLIALYFCSAIISGVAQNIASGPAFFGLSGVVYAVLGYVFVLDKFDPQHRFNLPQGFFNVLLVGIGLGFISPLIGIQTGNTAHITGLIVGLSFGVIETKFRANG</sequence>
<dbReference type="Proteomes" id="UP000230282">
    <property type="component" value="Unassembled WGS sequence"/>
</dbReference>
<dbReference type="AlphaFoldDB" id="A0A2M8RXT6"/>